<name>A0A0B7BU69_9EUPU</name>
<gene>
    <name evidence="2" type="primary">ORF212381</name>
</gene>
<feature type="transmembrane region" description="Helical" evidence="1">
    <location>
        <begin position="12"/>
        <end position="32"/>
    </location>
</feature>
<protein>
    <submittedName>
        <fullName evidence="2">Uncharacterized protein</fullName>
    </submittedName>
</protein>
<keyword evidence="1" id="KW-1133">Transmembrane helix</keyword>
<reference evidence="2" key="1">
    <citation type="submission" date="2014-12" db="EMBL/GenBank/DDBJ databases">
        <title>Insight into the proteome of Arion vulgaris.</title>
        <authorList>
            <person name="Aradska J."/>
            <person name="Bulat T."/>
            <person name="Smidak R."/>
            <person name="Sarate P."/>
            <person name="Gangsoo J."/>
            <person name="Sialana F."/>
            <person name="Bilban M."/>
            <person name="Lubec G."/>
        </authorList>
    </citation>
    <scope>NUCLEOTIDE SEQUENCE</scope>
    <source>
        <tissue evidence="2">Skin</tissue>
    </source>
</reference>
<proteinExistence type="predicted"/>
<dbReference type="EMBL" id="HACG01049658">
    <property type="protein sequence ID" value="CEK96523.1"/>
    <property type="molecule type" value="Transcribed_RNA"/>
</dbReference>
<dbReference type="AlphaFoldDB" id="A0A0B7BU69"/>
<evidence type="ECO:0000313" key="2">
    <source>
        <dbReference type="EMBL" id="CEK96523.1"/>
    </source>
</evidence>
<sequence length="51" mass="6192">KNERKEELHKYYTIAVKTTVLFHKLFFMWTYAFSSFGTFQNLVVNVTKEKQ</sequence>
<keyword evidence="1" id="KW-0472">Membrane</keyword>
<organism evidence="2">
    <name type="scientific">Arion vulgaris</name>
    <dbReference type="NCBI Taxonomy" id="1028688"/>
    <lineage>
        <taxon>Eukaryota</taxon>
        <taxon>Metazoa</taxon>
        <taxon>Spiralia</taxon>
        <taxon>Lophotrochozoa</taxon>
        <taxon>Mollusca</taxon>
        <taxon>Gastropoda</taxon>
        <taxon>Heterobranchia</taxon>
        <taxon>Euthyneura</taxon>
        <taxon>Panpulmonata</taxon>
        <taxon>Eupulmonata</taxon>
        <taxon>Stylommatophora</taxon>
        <taxon>Helicina</taxon>
        <taxon>Arionoidea</taxon>
        <taxon>Arionidae</taxon>
        <taxon>Arion</taxon>
    </lineage>
</organism>
<keyword evidence="1" id="KW-0812">Transmembrane</keyword>
<evidence type="ECO:0000256" key="1">
    <source>
        <dbReference type="SAM" id="Phobius"/>
    </source>
</evidence>
<feature type="non-terminal residue" evidence="2">
    <location>
        <position position="1"/>
    </location>
</feature>
<accession>A0A0B7BU69</accession>